<dbReference type="InterPro" id="IPR036388">
    <property type="entry name" value="WH-like_DNA-bd_sf"/>
</dbReference>
<keyword evidence="5" id="KW-0238">DNA-binding</keyword>
<organism evidence="7 8">
    <name type="scientific">Candidatus Enterococcus testudinis</name>
    <dbReference type="NCBI Taxonomy" id="1834191"/>
    <lineage>
        <taxon>Bacteria</taxon>
        <taxon>Bacillati</taxon>
        <taxon>Bacillota</taxon>
        <taxon>Bacilli</taxon>
        <taxon>Lactobacillales</taxon>
        <taxon>Enterococcaceae</taxon>
        <taxon>Enterococcus</taxon>
    </lineage>
</organism>
<keyword evidence="2 5" id="KW-0547">Nucleotide-binding</keyword>
<dbReference type="NCBIfam" id="TIGR00121">
    <property type="entry name" value="birA_ligase"/>
    <property type="match status" value="1"/>
</dbReference>
<dbReference type="EMBL" id="NGKU01000001">
    <property type="protein sequence ID" value="OTN77937.1"/>
    <property type="molecule type" value="Genomic_DNA"/>
</dbReference>
<dbReference type="GO" id="GO:0016740">
    <property type="term" value="F:transferase activity"/>
    <property type="evidence" value="ECO:0007669"/>
    <property type="project" value="UniProtKB-ARBA"/>
</dbReference>
<evidence type="ECO:0000313" key="7">
    <source>
        <dbReference type="EMBL" id="OTN77937.1"/>
    </source>
</evidence>
<dbReference type="SUPFAM" id="SSF46785">
    <property type="entry name" value="Winged helix' DNA-binding domain"/>
    <property type="match status" value="1"/>
</dbReference>
<evidence type="ECO:0000256" key="5">
    <source>
        <dbReference type="HAMAP-Rule" id="MF_00978"/>
    </source>
</evidence>
<keyword evidence="5" id="KW-0804">Transcription</keyword>
<comment type="function">
    <text evidence="5">Acts both as a biotin--[acetyl-CoA-carboxylase] ligase and a repressor.</text>
</comment>
<feature type="DNA-binding region" description="H-T-H motif" evidence="5">
    <location>
        <begin position="20"/>
        <end position="39"/>
    </location>
</feature>
<keyword evidence="4 5" id="KW-0092">Biotin</keyword>
<accession>A0A242AA56</accession>
<dbReference type="InterPro" id="IPR036390">
    <property type="entry name" value="WH_DNA-bd_sf"/>
</dbReference>
<dbReference type="STRING" id="1834191.A5886_003038"/>
<keyword evidence="5" id="KW-0678">Repressor</keyword>
<dbReference type="InterPro" id="IPR045864">
    <property type="entry name" value="aa-tRNA-synth_II/BPL/LPL"/>
</dbReference>
<dbReference type="GO" id="GO:0004077">
    <property type="term" value="F:biotin--[biotin carboxyl-carrier protein] ligase activity"/>
    <property type="evidence" value="ECO:0007669"/>
    <property type="project" value="UniProtKB-UniRule"/>
</dbReference>
<reference evidence="7 8" key="1">
    <citation type="submission" date="2017-05" db="EMBL/GenBank/DDBJ databases">
        <title>The Genome Sequence of Enterococcus sp. 8G7_MSG3316.</title>
        <authorList>
            <consortium name="The Broad Institute Genomics Platform"/>
            <consortium name="The Broad Institute Genomic Center for Infectious Diseases"/>
            <person name="Earl A."/>
            <person name="Manson A."/>
            <person name="Schwartman J."/>
            <person name="Gilmore M."/>
            <person name="Abouelleil A."/>
            <person name="Cao P."/>
            <person name="Chapman S."/>
            <person name="Cusick C."/>
            <person name="Shea T."/>
            <person name="Young S."/>
            <person name="Neafsey D."/>
            <person name="Nusbaum C."/>
            <person name="Birren B."/>
        </authorList>
    </citation>
    <scope>NUCLEOTIDE SEQUENCE [LARGE SCALE GENOMIC DNA]</scope>
    <source>
        <strain evidence="7 8">8G7_MSG3316</strain>
    </source>
</reference>
<evidence type="ECO:0000256" key="4">
    <source>
        <dbReference type="ARBA" id="ARBA00023267"/>
    </source>
</evidence>
<dbReference type="AlphaFoldDB" id="A0A242AA56"/>
<comment type="caution">
    <text evidence="7">The sequence shown here is derived from an EMBL/GenBank/DDBJ whole genome shotgun (WGS) entry which is preliminary data.</text>
</comment>
<dbReference type="InterPro" id="IPR008988">
    <property type="entry name" value="Transcriptional_repressor_C"/>
</dbReference>
<dbReference type="HAMAP" id="MF_00978">
    <property type="entry name" value="Bifunct_BirA"/>
    <property type="match status" value="1"/>
</dbReference>
<dbReference type="InterPro" id="IPR030855">
    <property type="entry name" value="Bifunct_BirA"/>
</dbReference>
<comment type="caution">
    <text evidence="5">Lacks conserved residue(s) required for the propagation of feature annotation.</text>
</comment>
<keyword evidence="8" id="KW-1185">Reference proteome</keyword>
<dbReference type="InterPro" id="IPR013196">
    <property type="entry name" value="HTH_11"/>
</dbReference>
<evidence type="ECO:0000313" key="8">
    <source>
        <dbReference type="Proteomes" id="UP000195043"/>
    </source>
</evidence>
<evidence type="ECO:0000256" key="2">
    <source>
        <dbReference type="ARBA" id="ARBA00022741"/>
    </source>
</evidence>
<dbReference type="GO" id="GO:0005737">
    <property type="term" value="C:cytoplasm"/>
    <property type="evidence" value="ECO:0007669"/>
    <property type="project" value="TreeGrafter"/>
</dbReference>
<dbReference type="Gene3D" id="2.30.30.100">
    <property type="match status" value="1"/>
</dbReference>
<dbReference type="Proteomes" id="UP000195043">
    <property type="component" value="Unassembled WGS sequence"/>
</dbReference>
<comment type="catalytic activity">
    <reaction evidence="5">
        <text>biotin + L-lysyl-[protein] + ATP = N(6)-biotinyl-L-lysyl-[protein] + AMP + diphosphate + H(+)</text>
        <dbReference type="Rhea" id="RHEA:11756"/>
        <dbReference type="Rhea" id="RHEA-COMP:9752"/>
        <dbReference type="Rhea" id="RHEA-COMP:10505"/>
        <dbReference type="ChEBI" id="CHEBI:15378"/>
        <dbReference type="ChEBI" id="CHEBI:29969"/>
        <dbReference type="ChEBI" id="CHEBI:30616"/>
        <dbReference type="ChEBI" id="CHEBI:33019"/>
        <dbReference type="ChEBI" id="CHEBI:57586"/>
        <dbReference type="ChEBI" id="CHEBI:83144"/>
        <dbReference type="ChEBI" id="CHEBI:456215"/>
        <dbReference type="EC" id="6.3.4.15"/>
    </reaction>
</comment>
<gene>
    <name evidence="5" type="primary">birA</name>
    <name evidence="7" type="ORF">A5886_003038</name>
</gene>
<dbReference type="GO" id="GO:0009249">
    <property type="term" value="P:protein lipoylation"/>
    <property type="evidence" value="ECO:0007669"/>
    <property type="project" value="UniProtKB-ARBA"/>
</dbReference>
<dbReference type="GO" id="GO:0006355">
    <property type="term" value="P:regulation of DNA-templated transcription"/>
    <property type="evidence" value="ECO:0007669"/>
    <property type="project" value="UniProtKB-UniRule"/>
</dbReference>
<dbReference type="EC" id="6.3.4.15" evidence="5"/>
<dbReference type="OrthoDB" id="9807064at2"/>
<dbReference type="InterPro" id="IPR004143">
    <property type="entry name" value="BPL_LPL_catalytic"/>
</dbReference>
<proteinExistence type="inferred from homology"/>
<name>A0A242AA56_9ENTE</name>
<dbReference type="Pfam" id="PF08279">
    <property type="entry name" value="HTH_11"/>
    <property type="match status" value="1"/>
</dbReference>
<dbReference type="SUPFAM" id="SSF55681">
    <property type="entry name" value="Class II aaRS and biotin synthetases"/>
    <property type="match status" value="1"/>
</dbReference>
<comment type="similarity">
    <text evidence="5">Belongs to the biotin--protein ligase family.</text>
</comment>
<dbReference type="InterPro" id="IPR003142">
    <property type="entry name" value="BPL_C"/>
</dbReference>
<dbReference type="InterPro" id="IPR004408">
    <property type="entry name" value="Biotin_CoA_COase_ligase"/>
</dbReference>
<dbReference type="PROSITE" id="PS51733">
    <property type="entry name" value="BPL_LPL_CATALYTIC"/>
    <property type="match status" value="1"/>
</dbReference>
<protein>
    <recommendedName>
        <fullName evidence="5">Bifunctional ligase/repressor BirA</fullName>
    </recommendedName>
    <alternativeName>
        <fullName evidence="5">Biotin--[acetyl-CoA-carboxylase] ligase</fullName>
        <ecNumber evidence="5">6.3.4.15</ecNumber>
    </alternativeName>
    <alternativeName>
        <fullName evidence="5">Biotin--protein ligase</fullName>
    </alternativeName>
    <alternativeName>
        <fullName evidence="5">Biotin-[acetyl-CoA carboxylase] synthetase</fullName>
    </alternativeName>
</protein>
<dbReference type="GO" id="GO:0005524">
    <property type="term" value="F:ATP binding"/>
    <property type="evidence" value="ECO:0007669"/>
    <property type="project" value="UniProtKB-UniRule"/>
</dbReference>
<dbReference type="CDD" id="cd16442">
    <property type="entry name" value="BPL"/>
    <property type="match status" value="1"/>
</dbReference>
<keyword evidence="5" id="KW-0805">Transcription regulation</keyword>
<feature type="domain" description="BPL/LPL catalytic" evidence="6">
    <location>
        <begin position="61"/>
        <end position="258"/>
    </location>
</feature>
<sequence>MTTKEKILLLLQQSDVVLSGEKIAQSLTISRTAVWKAIKELEKEGYQFDHLANGYRYLSTDLYNAAVLQKELPMIPTIEASDATESTMKEAKLAALDPTVATPALFLTETQIGGHGRFNRPFFSPKKQGIYMSLLLKPNQSFQELPQYTVLAAVAVSEAIDALLGKKTAIKWVNDIYLDGKKICGILSEATSDFESGRITSIIIGVGISFSIPQTDFPAEIRDKATSLFAGGETPPFSRSALIAEIWTRFFALLAQLPNDDYLDRYRQKSFVLGRTVQFTQQGVTYTGIAQDITATGELVVQTAHEQKILSSGEISLEKY</sequence>
<evidence type="ECO:0000256" key="1">
    <source>
        <dbReference type="ARBA" id="ARBA00022598"/>
    </source>
</evidence>
<keyword evidence="1 5" id="KW-0436">Ligase</keyword>
<evidence type="ECO:0000259" key="6">
    <source>
        <dbReference type="PROSITE" id="PS51733"/>
    </source>
</evidence>
<keyword evidence="3 5" id="KW-0067">ATP-binding</keyword>
<dbReference type="RefSeq" id="WP_086275886.1">
    <property type="nucleotide sequence ID" value="NZ_NGKU01000001.1"/>
</dbReference>
<feature type="binding site" evidence="5">
    <location>
        <position position="111"/>
    </location>
    <ligand>
        <name>biotin</name>
        <dbReference type="ChEBI" id="CHEBI:57586"/>
    </ligand>
</feature>
<evidence type="ECO:0000256" key="3">
    <source>
        <dbReference type="ARBA" id="ARBA00022840"/>
    </source>
</evidence>
<dbReference type="Gene3D" id="3.30.930.10">
    <property type="entry name" value="Bira Bifunctional Protein, Domain 2"/>
    <property type="match status" value="1"/>
</dbReference>
<dbReference type="SUPFAM" id="SSF50037">
    <property type="entry name" value="C-terminal domain of transcriptional repressors"/>
    <property type="match status" value="1"/>
</dbReference>
<dbReference type="PANTHER" id="PTHR12835">
    <property type="entry name" value="BIOTIN PROTEIN LIGASE"/>
    <property type="match status" value="1"/>
</dbReference>
<dbReference type="Pfam" id="PF03099">
    <property type="entry name" value="BPL_LplA_LipB"/>
    <property type="match status" value="1"/>
</dbReference>
<feature type="binding site" evidence="5">
    <location>
        <position position="182"/>
    </location>
    <ligand>
        <name>biotin</name>
        <dbReference type="ChEBI" id="CHEBI:57586"/>
    </ligand>
</feature>
<dbReference type="Gene3D" id="1.10.10.10">
    <property type="entry name" value="Winged helix-like DNA-binding domain superfamily/Winged helix DNA-binding domain"/>
    <property type="match status" value="1"/>
</dbReference>
<dbReference type="PANTHER" id="PTHR12835:SF5">
    <property type="entry name" value="BIOTIN--PROTEIN LIGASE"/>
    <property type="match status" value="1"/>
</dbReference>
<dbReference type="Pfam" id="PF02237">
    <property type="entry name" value="BPL_C"/>
    <property type="match status" value="1"/>
</dbReference>
<dbReference type="GO" id="GO:0003677">
    <property type="term" value="F:DNA binding"/>
    <property type="evidence" value="ECO:0007669"/>
    <property type="project" value="UniProtKB-UniRule"/>
</dbReference>